<proteinExistence type="predicted"/>
<dbReference type="AlphaFoldDB" id="A0A1G2AYY2"/>
<reference evidence="1 2" key="1">
    <citation type="journal article" date="2016" name="Nat. Commun.">
        <title>Thousands of microbial genomes shed light on interconnected biogeochemical processes in an aquifer system.</title>
        <authorList>
            <person name="Anantharaman K."/>
            <person name="Brown C.T."/>
            <person name="Hug L.A."/>
            <person name="Sharon I."/>
            <person name="Castelle C.J."/>
            <person name="Probst A.J."/>
            <person name="Thomas B.C."/>
            <person name="Singh A."/>
            <person name="Wilkins M.J."/>
            <person name="Karaoz U."/>
            <person name="Brodie E.L."/>
            <person name="Williams K.H."/>
            <person name="Hubbard S.S."/>
            <person name="Banfield J.F."/>
        </authorList>
    </citation>
    <scope>NUCLEOTIDE SEQUENCE [LARGE SCALE GENOMIC DNA]</scope>
</reference>
<sequence length="127" mass="14046">MDNKKPKTNLSQMLIQGLRLLTHCPLCESDYQPVSAKVIEEKDNAHLVYIRCKNCLSSVLAVVITGSAGISSMCLVTDLNSEDIRRFQYAEKLSIDDVIDIHEAVSGQDSQDFIHSLVATQPSTSIH</sequence>
<gene>
    <name evidence="1" type="ORF">A3F54_01240</name>
</gene>
<protein>
    <submittedName>
        <fullName evidence="1">Uncharacterized protein</fullName>
    </submittedName>
</protein>
<dbReference type="Proteomes" id="UP000176952">
    <property type="component" value="Unassembled WGS sequence"/>
</dbReference>
<evidence type="ECO:0000313" key="1">
    <source>
        <dbReference type="EMBL" id="OGY81669.1"/>
    </source>
</evidence>
<accession>A0A1G2AYY2</accession>
<dbReference type="EMBL" id="MHKD01000042">
    <property type="protein sequence ID" value="OGY81669.1"/>
    <property type="molecule type" value="Genomic_DNA"/>
</dbReference>
<dbReference type="STRING" id="1798542.A3F54_01240"/>
<evidence type="ECO:0000313" key="2">
    <source>
        <dbReference type="Proteomes" id="UP000176952"/>
    </source>
</evidence>
<comment type="caution">
    <text evidence="1">The sequence shown here is derived from an EMBL/GenBank/DDBJ whole genome shotgun (WGS) entry which is preliminary data.</text>
</comment>
<name>A0A1G2AYY2_9BACT</name>
<organism evidence="1 2">
    <name type="scientific">Candidatus Kerfeldbacteria bacterium RIFCSPHIGHO2_12_FULL_48_17</name>
    <dbReference type="NCBI Taxonomy" id="1798542"/>
    <lineage>
        <taxon>Bacteria</taxon>
        <taxon>Candidatus Kerfeldiibacteriota</taxon>
    </lineage>
</organism>